<dbReference type="Gene3D" id="3.40.605.10">
    <property type="entry name" value="Aldehyde Dehydrogenase, Chain A, domain 1"/>
    <property type="match status" value="1"/>
</dbReference>
<evidence type="ECO:0000313" key="7">
    <source>
        <dbReference type="Proteomes" id="UP001620514"/>
    </source>
</evidence>
<dbReference type="InterPro" id="IPR016161">
    <property type="entry name" value="Ald_DH/histidinol_DH"/>
</dbReference>
<dbReference type="GO" id="GO:0102810">
    <property type="term" value="F:glutarate-semialdehyde dehydrogenase (NADP+) activity"/>
    <property type="evidence" value="ECO:0007669"/>
    <property type="project" value="UniProtKB-EC"/>
</dbReference>
<dbReference type="EC" id="1.2.1.16" evidence="6"/>
<dbReference type="EC" id="1.2.1.20" evidence="6"/>
<dbReference type="Gene3D" id="3.40.309.10">
    <property type="entry name" value="Aldehyde Dehydrogenase, Chain A, domain 2"/>
    <property type="match status" value="1"/>
</dbReference>
<dbReference type="InterPro" id="IPR016160">
    <property type="entry name" value="Ald_DH_CS_CYS"/>
</dbReference>
<evidence type="ECO:0000313" key="6">
    <source>
        <dbReference type="EMBL" id="MFK4447912.1"/>
    </source>
</evidence>
<feature type="active site" evidence="3">
    <location>
        <position position="256"/>
    </location>
</feature>
<dbReference type="InterPro" id="IPR016162">
    <property type="entry name" value="Ald_DH_N"/>
</dbReference>
<comment type="similarity">
    <text evidence="1 4">Belongs to the aldehyde dehydrogenase family.</text>
</comment>
<dbReference type="EMBL" id="JBIYDN010000040">
    <property type="protein sequence ID" value="MFK4447912.1"/>
    <property type="molecule type" value="Genomic_DNA"/>
</dbReference>
<organism evidence="6 7">
    <name type="scientific">Caballeronia udeis</name>
    <dbReference type="NCBI Taxonomy" id="1232866"/>
    <lineage>
        <taxon>Bacteria</taxon>
        <taxon>Pseudomonadati</taxon>
        <taxon>Pseudomonadota</taxon>
        <taxon>Betaproteobacteria</taxon>
        <taxon>Burkholderiales</taxon>
        <taxon>Burkholderiaceae</taxon>
        <taxon>Caballeronia</taxon>
    </lineage>
</organism>
<dbReference type="PROSITE" id="PS00687">
    <property type="entry name" value="ALDEHYDE_DEHYDR_GLU"/>
    <property type="match status" value="1"/>
</dbReference>
<dbReference type="RefSeq" id="WP_404613833.1">
    <property type="nucleotide sequence ID" value="NZ_JBIYDN010000040.1"/>
</dbReference>
<sequence length="485" mass="52041">MLNLQRTDLFREAAYVGGEWSAGSGDSWQTIHNPADGERLGRVPCLTRAQVADAIRAADKAFAEYRQWTGKAKAAVLQRWAALMQEHKADLARIMTAEQGKPYAEAMGEIDYASSFLEWFGEEAKRIYGETIPAPRGTQRITVIRQPVGVCAAITPWNFPSGMVTRKVAPALAAGCTVLLKPAPQTPFSALALCVLAEEAGLPKGALSILTGNAEDIGAELIESETVRKLSFTGSTAVGKKLMAACAGTMKKLSLELGGNAPFIVFDDANLDAAVQGALASKFRNGGQTCVCANRFFVQAGIYDSFVERLTKAVISMRVGRGTDHGVTLGPLIDDAAFRKVERLVDDARAKGAQVRAGGQPHSAGPRFYTPTVLTEVDYSMSIMHEEIFGPVAAITRFTDEAEAITLANTTRYGLAAYFYTSDLNRSIRVTEALDYGIVGLNEGAISTEVAPFGGIKESGFGKEGSRHGIDEYSERKYVCVGNVS</sequence>
<dbReference type="PANTHER" id="PTHR43353:SF5">
    <property type="entry name" value="SUCCINATE-SEMIALDEHYDE DEHYDROGENASE, MITOCHONDRIAL"/>
    <property type="match status" value="1"/>
</dbReference>
<dbReference type="InterPro" id="IPR015590">
    <property type="entry name" value="Aldehyde_DH_dom"/>
</dbReference>
<dbReference type="Proteomes" id="UP001620514">
    <property type="component" value="Unassembled WGS sequence"/>
</dbReference>
<dbReference type="SUPFAM" id="SSF53720">
    <property type="entry name" value="ALDH-like"/>
    <property type="match status" value="1"/>
</dbReference>
<feature type="domain" description="Aldehyde dehydrogenase" evidence="5">
    <location>
        <begin position="23"/>
        <end position="479"/>
    </location>
</feature>
<evidence type="ECO:0000256" key="2">
    <source>
        <dbReference type="ARBA" id="ARBA00023002"/>
    </source>
</evidence>
<gene>
    <name evidence="6" type="ORF">ABH943_007951</name>
</gene>
<accession>A0ABW8N1V0</accession>
<dbReference type="InterPro" id="IPR050740">
    <property type="entry name" value="Aldehyde_DH_Superfamily"/>
</dbReference>
<dbReference type="PROSITE" id="PS00070">
    <property type="entry name" value="ALDEHYDE_DEHYDR_CYS"/>
    <property type="match status" value="1"/>
</dbReference>
<evidence type="ECO:0000256" key="4">
    <source>
        <dbReference type="RuleBase" id="RU003345"/>
    </source>
</evidence>
<dbReference type="InterPro" id="IPR016163">
    <property type="entry name" value="Ald_DH_C"/>
</dbReference>
<dbReference type="Pfam" id="PF00171">
    <property type="entry name" value="Aldedh"/>
    <property type="match status" value="1"/>
</dbReference>
<name>A0ABW8N1V0_9BURK</name>
<proteinExistence type="inferred from homology"/>
<dbReference type="InterPro" id="IPR010102">
    <property type="entry name" value="Succ_semiAld_DH"/>
</dbReference>
<keyword evidence="7" id="KW-1185">Reference proteome</keyword>
<reference evidence="6 7" key="2">
    <citation type="submission" date="2024-11" db="EMBL/GenBank/DDBJ databases">
        <title>Using genomics to understand microbial adaptation to soil warming.</title>
        <authorList>
            <person name="Deangelis K.M. PhD."/>
        </authorList>
    </citation>
    <scope>NUCLEOTIDE SEQUENCE [LARGE SCALE GENOMIC DNA]</scope>
    <source>
        <strain evidence="6 7">GAS97</strain>
    </source>
</reference>
<evidence type="ECO:0000256" key="1">
    <source>
        <dbReference type="ARBA" id="ARBA00009986"/>
    </source>
</evidence>
<evidence type="ECO:0000259" key="5">
    <source>
        <dbReference type="Pfam" id="PF00171"/>
    </source>
</evidence>
<keyword evidence="2 4" id="KW-0560">Oxidoreductase</keyword>
<dbReference type="InterPro" id="IPR029510">
    <property type="entry name" value="Ald_DH_CS_GLU"/>
</dbReference>
<evidence type="ECO:0000256" key="3">
    <source>
        <dbReference type="PROSITE-ProRule" id="PRU10007"/>
    </source>
</evidence>
<comment type="caution">
    <text evidence="6">The sequence shown here is derived from an EMBL/GenBank/DDBJ whole genome shotgun (WGS) entry which is preliminary data.</text>
</comment>
<dbReference type="GO" id="GO:0036243">
    <property type="term" value="F:succinate-semialdehyde dehydrogenase (NADP+) activity"/>
    <property type="evidence" value="ECO:0007669"/>
    <property type="project" value="UniProtKB-EC"/>
</dbReference>
<dbReference type="PANTHER" id="PTHR43353">
    <property type="entry name" value="SUCCINATE-SEMIALDEHYDE DEHYDROGENASE, MITOCHONDRIAL"/>
    <property type="match status" value="1"/>
</dbReference>
<reference evidence="6 7" key="1">
    <citation type="submission" date="2024-10" db="EMBL/GenBank/DDBJ databases">
        <authorList>
            <person name="Deangelis K."/>
            <person name="Huntemann M."/>
            <person name="Clum A."/>
            <person name="Wang J."/>
            <person name="Palaniappan K."/>
            <person name="Ritter S."/>
            <person name="Chen I.-M."/>
            <person name="Stamatis D."/>
            <person name="Reddy T."/>
            <person name="O'Malley R."/>
            <person name="Daum C."/>
            <person name="Ng V."/>
            <person name="Ivanova N."/>
            <person name="Kyrpides N."/>
            <person name="Woyke T."/>
        </authorList>
    </citation>
    <scope>NUCLEOTIDE SEQUENCE [LARGE SCALE GENOMIC DNA]</scope>
    <source>
        <strain evidence="6 7">GAS97</strain>
    </source>
</reference>
<dbReference type="NCBIfam" id="TIGR01780">
    <property type="entry name" value="SSADH"/>
    <property type="match status" value="1"/>
</dbReference>
<dbReference type="EC" id="1.2.1.79" evidence="6"/>
<dbReference type="CDD" id="cd07103">
    <property type="entry name" value="ALDH_F5_SSADH_GabD"/>
    <property type="match status" value="1"/>
</dbReference>
<protein>
    <submittedName>
        <fullName evidence="6">Succinate-semialdehyde dehydrogenase/glutarate-semialdehyde dehydrogenase</fullName>
        <ecNumber evidence="6">1.2.1.16</ecNumber>
        <ecNumber evidence="6">1.2.1.20</ecNumber>
        <ecNumber evidence="6">1.2.1.79</ecNumber>
    </submittedName>
</protein>